<dbReference type="GO" id="GO:0003677">
    <property type="term" value="F:DNA binding"/>
    <property type="evidence" value="ECO:0007669"/>
    <property type="project" value="InterPro"/>
</dbReference>
<evidence type="ECO:0000256" key="2">
    <source>
        <dbReference type="ARBA" id="ARBA00023015"/>
    </source>
</evidence>
<name>A0A1V2K8S4_PSECE</name>
<protein>
    <submittedName>
        <fullName evidence="7">RNA polymerase subunit sigma-24</fullName>
    </submittedName>
</protein>
<evidence type="ECO:0000313" key="8">
    <source>
        <dbReference type="Proteomes" id="UP000189295"/>
    </source>
</evidence>
<dbReference type="Pfam" id="PF04542">
    <property type="entry name" value="Sigma70_r2"/>
    <property type="match status" value="1"/>
</dbReference>
<evidence type="ECO:0000256" key="1">
    <source>
        <dbReference type="ARBA" id="ARBA00010641"/>
    </source>
</evidence>
<feature type="domain" description="RNA polymerase sigma-70 region 2" evidence="5">
    <location>
        <begin position="5"/>
        <end position="69"/>
    </location>
</feature>
<comment type="caution">
    <text evidence="7">The sequence shown here is derived from an EMBL/GenBank/DDBJ whole genome shotgun (WGS) entry which is preliminary data.</text>
</comment>
<dbReference type="NCBIfam" id="TIGR02937">
    <property type="entry name" value="sigma70-ECF"/>
    <property type="match status" value="1"/>
</dbReference>
<comment type="similarity">
    <text evidence="1">Belongs to the sigma-70 factor family. ECF subfamily.</text>
</comment>
<evidence type="ECO:0000313" key="7">
    <source>
        <dbReference type="EMBL" id="ONH53870.1"/>
    </source>
</evidence>
<sequence>MLEKLFNQHASALHRYLLRKKCSPSLASDLVQDTFLRIAQLENLERILCAPSYLFRVAHNLMIDHHRRYGEKRFDNDAAAYFATLVDEASGPEAQAFDALAMEQLESLLERMPERTRDIFMLCRVEGMTHKETARYLRISTSSVQKHMAMALARIGKALDPDPED</sequence>
<evidence type="ECO:0000256" key="4">
    <source>
        <dbReference type="ARBA" id="ARBA00023163"/>
    </source>
</evidence>
<proteinExistence type="inferred from homology"/>
<dbReference type="InterPro" id="IPR014284">
    <property type="entry name" value="RNA_pol_sigma-70_dom"/>
</dbReference>
<reference evidence="7 8" key="1">
    <citation type="submission" date="2016-10" db="EMBL/GenBank/DDBJ databases">
        <title>Pseudomonas lactis sp. nov. and Pseudomonas paralactis sp. nov., isolated from bovine raw milk.</title>
        <authorList>
            <person name="Von Neubeck M."/>
            <person name="Huptas C."/>
            <person name="Glueck C."/>
            <person name="Krewinkel M."/>
            <person name="Stoeckel M."/>
            <person name="Stressler T."/>
            <person name="Fischer L."/>
            <person name="Hinrichs J."/>
            <person name="Scherer S."/>
            <person name="Wenning M."/>
        </authorList>
    </citation>
    <scope>NUCLEOTIDE SEQUENCE [LARGE SCALE GENOMIC DNA]</scope>
    <source>
        <strain evidence="7 8">DSM 17516</strain>
    </source>
</reference>
<dbReference type="InterPro" id="IPR013324">
    <property type="entry name" value="RNA_pol_sigma_r3/r4-like"/>
</dbReference>
<dbReference type="OrthoDB" id="9794372at2"/>
<dbReference type="PANTHER" id="PTHR43133">
    <property type="entry name" value="RNA POLYMERASE ECF-TYPE SIGMA FACTO"/>
    <property type="match status" value="1"/>
</dbReference>
<dbReference type="InterPro" id="IPR036388">
    <property type="entry name" value="WH-like_DNA-bd_sf"/>
</dbReference>
<dbReference type="Gene3D" id="1.10.10.10">
    <property type="entry name" value="Winged helix-like DNA-binding domain superfamily/Winged helix DNA-binding domain"/>
    <property type="match status" value="1"/>
</dbReference>
<dbReference type="Proteomes" id="UP000189295">
    <property type="component" value="Unassembled WGS sequence"/>
</dbReference>
<dbReference type="AlphaFoldDB" id="A0A1V2K8S4"/>
<dbReference type="CDD" id="cd06171">
    <property type="entry name" value="Sigma70_r4"/>
    <property type="match status" value="1"/>
</dbReference>
<feature type="domain" description="RNA polymerase sigma factor 70 region 4 type 2" evidence="6">
    <location>
        <begin position="103"/>
        <end position="155"/>
    </location>
</feature>
<dbReference type="InterPro" id="IPR007627">
    <property type="entry name" value="RNA_pol_sigma70_r2"/>
</dbReference>
<evidence type="ECO:0000259" key="6">
    <source>
        <dbReference type="Pfam" id="PF08281"/>
    </source>
</evidence>
<dbReference type="InterPro" id="IPR013325">
    <property type="entry name" value="RNA_pol_sigma_r2"/>
</dbReference>
<dbReference type="Gene3D" id="1.10.1740.10">
    <property type="match status" value="1"/>
</dbReference>
<organism evidence="7 8">
    <name type="scientific">Pseudomonas cedrina subsp. cedrina</name>
    <dbReference type="NCBI Taxonomy" id="76762"/>
    <lineage>
        <taxon>Bacteria</taxon>
        <taxon>Pseudomonadati</taxon>
        <taxon>Pseudomonadota</taxon>
        <taxon>Gammaproteobacteria</taxon>
        <taxon>Pseudomonadales</taxon>
        <taxon>Pseudomonadaceae</taxon>
        <taxon>Pseudomonas</taxon>
    </lineage>
</organism>
<keyword evidence="3" id="KW-0731">Sigma factor</keyword>
<dbReference type="EMBL" id="MNPW01000006">
    <property type="protein sequence ID" value="ONH53870.1"/>
    <property type="molecule type" value="Genomic_DNA"/>
</dbReference>
<gene>
    <name evidence="7" type="ORF">BLL36_14300</name>
</gene>
<accession>A0A1V2K8S4</accession>
<dbReference type="GO" id="GO:0016987">
    <property type="term" value="F:sigma factor activity"/>
    <property type="evidence" value="ECO:0007669"/>
    <property type="project" value="UniProtKB-KW"/>
</dbReference>
<dbReference type="PANTHER" id="PTHR43133:SF63">
    <property type="entry name" value="RNA POLYMERASE SIGMA FACTOR FECI-RELATED"/>
    <property type="match status" value="1"/>
</dbReference>
<dbReference type="SUPFAM" id="SSF88659">
    <property type="entry name" value="Sigma3 and sigma4 domains of RNA polymerase sigma factors"/>
    <property type="match status" value="1"/>
</dbReference>
<keyword evidence="4" id="KW-0804">Transcription</keyword>
<dbReference type="SUPFAM" id="SSF88946">
    <property type="entry name" value="Sigma2 domain of RNA polymerase sigma factors"/>
    <property type="match status" value="1"/>
</dbReference>
<dbReference type="InterPro" id="IPR013249">
    <property type="entry name" value="RNA_pol_sigma70_r4_t2"/>
</dbReference>
<evidence type="ECO:0000256" key="3">
    <source>
        <dbReference type="ARBA" id="ARBA00023082"/>
    </source>
</evidence>
<dbReference type="GO" id="GO:0006352">
    <property type="term" value="P:DNA-templated transcription initiation"/>
    <property type="evidence" value="ECO:0007669"/>
    <property type="project" value="InterPro"/>
</dbReference>
<dbReference type="InterPro" id="IPR039425">
    <property type="entry name" value="RNA_pol_sigma-70-like"/>
</dbReference>
<dbReference type="RefSeq" id="WP_076952112.1">
    <property type="nucleotide sequence ID" value="NZ_MNPW01000006.1"/>
</dbReference>
<keyword evidence="2" id="KW-0805">Transcription regulation</keyword>
<dbReference type="Pfam" id="PF08281">
    <property type="entry name" value="Sigma70_r4_2"/>
    <property type="match status" value="1"/>
</dbReference>
<evidence type="ECO:0000259" key="5">
    <source>
        <dbReference type="Pfam" id="PF04542"/>
    </source>
</evidence>